<keyword evidence="2" id="KW-1185">Reference proteome</keyword>
<name>A0ACC4AWH2_POPAL</name>
<proteinExistence type="predicted"/>
<reference evidence="1 2" key="1">
    <citation type="journal article" date="2024" name="Plant Biotechnol. J.">
        <title>Genome and CRISPR/Cas9 system of a widespread forest tree (Populus alba) in the world.</title>
        <authorList>
            <person name="Liu Y.J."/>
            <person name="Jiang P.F."/>
            <person name="Han X.M."/>
            <person name="Li X.Y."/>
            <person name="Wang H.M."/>
            <person name="Wang Y.J."/>
            <person name="Wang X.X."/>
            <person name="Zeng Q.Y."/>
        </authorList>
    </citation>
    <scope>NUCLEOTIDE SEQUENCE [LARGE SCALE GENOMIC DNA]</scope>
    <source>
        <strain evidence="2">cv. PAL-ZL1</strain>
    </source>
</reference>
<sequence length="436" mass="48470">MGFVLWNIARKQYSCLPSPIISDSRGPFWMVSTGFGFDREKNDYKVVRIVGFACEKGESPVVMVEVFSWRTGCWKVIDGRAIGACVIHEGQNGVVINGGLHWLGNSAGKSGGIQKFILSFDLNTEEFRRIPTPEFSTGVCVKIMGFKGLLALAFYPSKSLVGRPAATDRVEICVWDDYGGADGKYWTKLNSLQLNTLGYPVGVTNETGLIMRKLDGQFTQFFLCDPSNQNYRRLHICEATYSCDIHSYVESLVPVSAGHDHRVIEEEQSVHEANLVGEYKIQEIAAEKYELQQKTTGQELKTHLTKLGVPNKQASRWQSRDKTNHNSVDVKGNCTIHGFGSGPEGKDHKIVKVRANSCLDSHIPSRLSGSSMAAVKIGVGQKCLCSDSEVIFQEANVYDKMFFFDLNQSSLRMPQLQRQFSLCQASIHTDSLVSVV</sequence>
<dbReference type="EMBL" id="RCHU02000015">
    <property type="protein sequence ID" value="KAL3570565.1"/>
    <property type="molecule type" value="Genomic_DNA"/>
</dbReference>
<evidence type="ECO:0000313" key="2">
    <source>
        <dbReference type="Proteomes" id="UP000309997"/>
    </source>
</evidence>
<organism evidence="1 2">
    <name type="scientific">Populus alba</name>
    <name type="common">White poplar</name>
    <dbReference type="NCBI Taxonomy" id="43335"/>
    <lineage>
        <taxon>Eukaryota</taxon>
        <taxon>Viridiplantae</taxon>
        <taxon>Streptophyta</taxon>
        <taxon>Embryophyta</taxon>
        <taxon>Tracheophyta</taxon>
        <taxon>Spermatophyta</taxon>
        <taxon>Magnoliopsida</taxon>
        <taxon>eudicotyledons</taxon>
        <taxon>Gunneridae</taxon>
        <taxon>Pentapetalae</taxon>
        <taxon>rosids</taxon>
        <taxon>fabids</taxon>
        <taxon>Malpighiales</taxon>
        <taxon>Salicaceae</taxon>
        <taxon>Saliceae</taxon>
        <taxon>Populus</taxon>
    </lineage>
</organism>
<protein>
    <submittedName>
        <fullName evidence="1">Uncharacterized protein</fullName>
    </submittedName>
</protein>
<accession>A0ACC4AWH2</accession>
<comment type="caution">
    <text evidence="1">The sequence shown here is derived from an EMBL/GenBank/DDBJ whole genome shotgun (WGS) entry which is preliminary data.</text>
</comment>
<dbReference type="Proteomes" id="UP000309997">
    <property type="component" value="Unassembled WGS sequence"/>
</dbReference>
<evidence type="ECO:0000313" key="1">
    <source>
        <dbReference type="EMBL" id="KAL3570565.1"/>
    </source>
</evidence>
<gene>
    <name evidence="1" type="ORF">D5086_027814</name>
</gene>